<dbReference type="Gene3D" id="3.30.420.10">
    <property type="entry name" value="Ribonuclease H-like superfamily/Ribonuclease H"/>
    <property type="match status" value="1"/>
</dbReference>
<feature type="compositionally biased region" description="Gly residues" evidence="12">
    <location>
        <begin position="1086"/>
        <end position="1097"/>
    </location>
</feature>
<dbReference type="GO" id="GO:0015276">
    <property type="term" value="F:ligand-gated monoatomic ion channel activity"/>
    <property type="evidence" value="ECO:0007669"/>
    <property type="project" value="InterPro"/>
</dbReference>
<dbReference type="GO" id="GO:0004190">
    <property type="term" value="F:aspartic-type endopeptidase activity"/>
    <property type="evidence" value="ECO:0007669"/>
    <property type="project" value="UniProtKB-KW"/>
</dbReference>
<feature type="region of interest" description="Disordered" evidence="12">
    <location>
        <begin position="2129"/>
        <end position="2220"/>
    </location>
</feature>
<dbReference type="Pfam" id="PF14223">
    <property type="entry name" value="Retrotran_gag_2"/>
    <property type="match status" value="1"/>
</dbReference>
<feature type="compositionally biased region" description="Pro residues" evidence="12">
    <location>
        <begin position="2205"/>
        <end position="2220"/>
    </location>
</feature>
<dbReference type="CDD" id="cd19990">
    <property type="entry name" value="PBP1_GABAb_receptor_plant"/>
    <property type="match status" value="1"/>
</dbReference>
<dbReference type="EMBL" id="AM443101">
    <property type="protein sequence ID" value="CAN82769.1"/>
    <property type="molecule type" value="Genomic_DNA"/>
</dbReference>
<feature type="region of interest" description="Disordered" evidence="12">
    <location>
        <begin position="1077"/>
        <end position="1108"/>
    </location>
</feature>
<feature type="transmembrane region" description="Helical" evidence="13">
    <location>
        <begin position="659"/>
        <end position="677"/>
    </location>
</feature>
<dbReference type="SUPFAM" id="SSF53098">
    <property type="entry name" value="Ribonuclease H-like"/>
    <property type="match status" value="1"/>
</dbReference>
<evidence type="ECO:0000256" key="7">
    <source>
        <dbReference type="ARBA" id="ARBA00023136"/>
    </source>
</evidence>
<accession>A5B195</accession>
<feature type="region of interest" description="Disordered" evidence="12">
    <location>
        <begin position="1533"/>
        <end position="1583"/>
    </location>
</feature>
<dbReference type="Gene3D" id="1.10.287.70">
    <property type="match status" value="1"/>
</dbReference>
<dbReference type="Pfam" id="PF07727">
    <property type="entry name" value="RVT_2"/>
    <property type="match status" value="2"/>
</dbReference>
<evidence type="ECO:0000256" key="13">
    <source>
        <dbReference type="SAM" id="Phobius"/>
    </source>
</evidence>
<dbReference type="PROSITE" id="PS50994">
    <property type="entry name" value="INTEGRASE"/>
    <property type="match status" value="1"/>
</dbReference>
<feature type="transmembrane region" description="Helical" evidence="13">
    <location>
        <begin position="598"/>
        <end position="616"/>
    </location>
</feature>
<dbReference type="FunFam" id="3.40.50.2300:FF:000188">
    <property type="entry name" value="Glutamate receptor"/>
    <property type="match status" value="1"/>
</dbReference>
<feature type="region of interest" description="Disordered" evidence="12">
    <location>
        <begin position="1158"/>
        <end position="1177"/>
    </location>
</feature>
<keyword evidence="4" id="KW-0645">Protease</keyword>
<dbReference type="SUPFAM" id="SSF56672">
    <property type="entry name" value="DNA/RNA polymerases"/>
    <property type="match status" value="1"/>
</dbReference>
<feature type="compositionally biased region" description="Polar residues" evidence="12">
    <location>
        <begin position="2141"/>
        <end position="2157"/>
    </location>
</feature>
<reference evidence="15" key="1">
    <citation type="journal article" date="2007" name="PLoS ONE">
        <title>The first genome sequence of an elite grapevine cultivar (Pinot noir Vitis vinifera L.): coping with a highly heterozygous genome.</title>
        <authorList>
            <person name="Velasco R."/>
            <person name="Zharkikh A."/>
            <person name="Troggio M."/>
            <person name="Cartwright D.A."/>
            <person name="Cestaro A."/>
            <person name="Pruss D."/>
            <person name="Pindo M."/>
            <person name="FitzGerald L.M."/>
            <person name="Vezzulli S."/>
            <person name="Reid J."/>
            <person name="Malacarne G."/>
            <person name="Iliev D."/>
            <person name="Coppola G."/>
            <person name="Wardell B."/>
            <person name="Micheletti D."/>
            <person name="Macalma T."/>
            <person name="Facci M."/>
            <person name="Mitchell J.T."/>
            <person name="Perazzolli M."/>
            <person name="Eldredge G."/>
            <person name="Gatto P."/>
            <person name="Oyzerski R."/>
            <person name="Moretto M."/>
            <person name="Gutin N."/>
            <person name="Stefanini M."/>
            <person name="Chen Y."/>
            <person name="Segala C."/>
            <person name="Davenport C."/>
            <person name="Dematte L."/>
            <person name="Mraz A."/>
            <person name="Battilana J."/>
            <person name="Stormo K."/>
            <person name="Costa F."/>
            <person name="Tao Q."/>
            <person name="Si-Ammour A."/>
            <person name="Harkins T."/>
            <person name="Lackey A."/>
            <person name="Perbost C."/>
            <person name="Taillon B."/>
            <person name="Stella A."/>
            <person name="Solovyev V."/>
            <person name="Fawcett J.A."/>
            <person name="Sterck L."/>
            <person name="Vandepoele K."/>
            <person name="Grando S.M."/>
            <person name="Toppo S."/>
            <person name="Moser C."/>
            <person name="Lanchbury J."/>
            <person name="Bogden R."/>
            <person name="Skolnick M."/>
            <person name="Sgaramella V."/>
            <person name="Bhatnagar S.K."/>
            <person name="Fontana P."/>
            <person name="Gutin A."/>
            <person name="Van de Peer Y."/>
            <person name="Salamini F."/>
            <person name="Viola R."/>
        </authorList>
    </citation>
    <scope>NUCLEOTIDE SEQUENCE</scope>
</reference>
<dbReference type="Gene3D" id="3.40.190.10">
    <property type="entry name" value="Periplasmic binding protein-like II"/>
    <property type="match status" value="2"/>
</dbReference>
<keyword evidence="7 13" id="KW-0472">Membrane</keyword>
<dbReference type="InterPro" id="IPR001828">
    <property type="entry name" value="ANF_lig-bd_rcpt"/>
</dbReference>
<keyword evidence="11" id="KW-0407">Ion channel</keyword>
<feature type="compositionally biased region" description="Low complexity" evidence="12">
    <location>
        <begin position="1158"/>
        <end position="1167"/>
    </location>
</feature>
<dbReference type="InterPro" id="IPR044440">
    <property type="entry name" value="GABAb_receptor_plant_PBP1"/>
</dbReference>
<keyword evidence="10" id="KW-1071">Ligand-gated ion channel</keyword>
<dbReference type="GO" id="GO:0003676">
    <property type="term" value="F:nucleic acid binding"/>
    <property type="evidence" value="ECO:0007669"/>
    <property type="project" value="InterPro"/>
</dbReference>
<evidence type="ECO:0000256" key="11">
    <source>
        <dbReference type="ARBA" id="ARBA00023303"/>
    </source>
</evidence>
<evidence type="ECO:0000256" key="3">
    <source>
        <dbReference type="ARBA" id="ARBA00022692"/>
    </source>
</evidence>
<dbReference type="InterPro" id="IPR001320">
    <property type="entry name" value="Iontro_rcpt_C"/>
</dbReference>
<keyword evidence="8" id="KW-0675">Receptor</keyword>
<dbReference type="InterPro" id="IPR036397">
    <property type="entry name" value="RNaseH_sf"/>
</dbReference>
<evidence type="ECO:0000256" key="4">
    <source>
        <dbReference type="ARBA" id="ARBA00022750"/>
    </source>
</evidence>
<dbReference type="Pfam" id="PF22936">
    <property type="entry name" value="Pol_BBD"/>
    <property type="match status" value="1"/>
</dbReference>
<feature type="compositionally biased region" description="Low complexity" evidence="12">
    <location>
        <begin position="1533"/>
        <end position="1555"/>
    </location>
</feature>
<feature type="compositionally biased region" description="Polar residues" evidence="12">
    <location>
        <begin position="1098"/>
        <end position="1108"/>
    </location>
</feature>
<keyword evidence="4" id="KW-0378">Hydrolase</keyword>
<evidence type="ECO:0000256" key="8">
    <source>
        <dbReference type="ARBA" id="ARBA00023170"/>
    </source>
</evidence>
<evidence type="ECO:0000256" key="2">
    <source>
        <dbReference type="ARBA" id="ARBA00022448"/>
    </source>
</evidence>
<dbReference type="CDD" id="cd09272">
    <property type="entry name" value="RNase_HI_RT_Ty1"/>
    <property type="match status" value="1"/>
</dbReference>
<dbReference type="InterPro" id="IPR015683">
    <property type="entry name" value="Ionotropic_Glu_rcpt"/>
</dbReference>
<dbReference type="InterPro" id="IPR001584">
    <property type="entry name" value="Integrase_cat-core"/>
</dbReference>
<dbReference type="GO" id="GO:0016020">
    <property type="term" value="C:membrane"/>
    <property type="evidence" value="ECO:0007669"/>
    <property type="project" value="UniProtKB-SubCell"/>
</dbReference>
<dbReference type="Pfam" id="PF00060">
    <property type="entry name" value="Lig_chan"/>
    <property type="match status" value="1"/>
</dbReference>
<dbReference type="Pfam" id="PF01094">
    <property type="entry name" value="ANF_receptor"/>
    <property type="match status" value="1"/>
</dbReference>
<feature type="compositionally biased region" description="Polar residues" evidence="12">
    <location>
        <begin position="1168"/>
        <end position="1177"/>
    </location>
</feature>
<evidence type="ECO:0000256" key="9">
    <source>
        <dbReference type="ARBA" id="ARBA00023180"/>
    </source>
</evidence>
<dbReference type="FunFam" id="1.10.287.70:FF:000172">
    <property type="entry name" value="Glutamate receptor"/>
    <property type="match status" value="1"/>
</dbReference>
<keyword evidence="9" id="KW-0325">Glycoprotein</keyword>
<dbReference type="Pfam" id="PF00665">
    <property type="entry name" value="rve"/>
    <property type="match status" value="1"/>
</dbReference>
<evidence type="ECO:0000259" key="14">
    <source>
        <dbReference type="PROSITE" id="PS50994"/>
    </source>
</evidence>
<evidence type="ECO:0000256" key="1">
    <source>
        <dbReference type="ARBA" id="ARBA00004141"/>
    </source>
</evidence>
<gene>
    <name evidence="15" type="ORF">VITISV_037882</name>
</gene>
<keyword evidence="5 13" id="KW-1133">Transmembrane helix</keyword>
<dbReference type="GO" id="GO:0015074">
    <property type="term" value="P:DNA integration"/>
    <property type="evidence" value="ECO:0007669"/>
    <property type="project" value="InterPro"/>
</dbReference>
<proteinExistence type="predicted"/>
<dbReference type="InterPro" id="IPR043502">
    <property type="entry name" value="DNA/RNA_pol_sf"/>
</dbReference>
<keyword evidence="2" id="KW-0813">Transport</keyword>
<dbReference type="Pfam" id="PF00497">
    <property type="entry name" value="SBP_bac_3"/>
    <property type="match status" value="1"/>
</dbReference>
<sequence>MEGSSLCPSFGDFNTARIDFRSTAADDNSTVIGAIIDANSRKGKEEKTAMKIAVDKFNNNSNNHKLSLIFRNFTGELYRAALIAEELIKEEKVQVIVGMNTWQQAALAAEIENQAQVPVLSLAASASVRPSRRLGRPTLIQMGSNIYEQVRCISAIVRSYHWRGVIAIYEDDAYGGNAEMLTLFSEALQRVGSEIEYHLSLPPISSLSDPRESVYQELLKLLSTQSRVFIVLQSSLPMATHLFQEARRMDFMGKDSAWIITDSISSFLDSMDTSVIPYMEGALGIKSYYSKSNRPFLEFSAQFQKNFKSENPEENNTQPGIHALRADDSIAVIARALERLASDDTNTPKMMLKNILARNFSGLSGNIIFEGGDLSNSNSLLFRIINVVRTGYKELDFWTQDLDNPFRREGRDKNSSRNTTKVLDGPVIWPGYLIKRVPKGWEMPTDAKPLKIGIPAKTSFDKFVKVDEAEAEADKRYSGFCIDIFREVLKILEQNYSLPYEFHPVIGTYDELVDFVYNKTLYLFQSFVSDRNFVCISCESNTWKTYDAVVGDVTILANRSKKVEFTVPYAESGLVIVQVSSEEPQKAWMFLKPFTMEMWVVTGALLIYTMFIVWVLEYQSNNPAFRGPWKNQLGTALWFTFSSLFFAHREAIHSNITRVVIVVWLFVVFVLTSSYTASLSSILTVRRLESNVTDVEWLKATKSVVGCDGDSFVRKHLENVIKFKGADIKNISNQYQYPSEFQSGNISAAFLELPYAKVFINQFCKNYTANQPLNRFGGLGFAFQKGSPLAADVSKAILTISEKGILKSLEDKWFPRSTECSTIEIDELSLRNFWALYFLYPIMDSASTQSSSSSGSIGSGQSTTMASHPSYQMLNHTLLVKLDRTNYILWKSQIDNVVFANGFEDFIDGFSICPDKELSSGLINPAFVAWRRQDRTILSWLYSSLTPAIMAQIIGHNSSHSAWNALEKTFSSSSRARIMQLRLELQSTKKGSLSMIDYIMKVKGAADSLAAIGEPVSEQDQVMNLLGGLGSDYNAVVTAINIRDDKISIEAVHSMLLAFEHRLEQQSSIKQFSPISANYASSSNNRGGGRRYNGGRGQNHTPNISNYTYRGCGRGGRYGQNGRHNSNSSEKPQCQLCGKFGHTVQICYHRFDISYQSSQSSNTSPSNAGNPNSIPAMVASSNNLADDTWYLDSGASHHLTQSVGNLTSSSPYTGIDKVTIGNGKHLSISNTGSHCLLSDSRYFHVKKVFHVPFISSNLISVAKFCSNNNALIEFRSNSFFVKDLHTKKVLAQGKLENRLYRFPVLNSKKSCNVSFEKNKNNVCSTVCSSCHLAKSHRLPTHLSLPCASKPLELVHTDLWGPTLVKSTSGAKYFILFLDDYSRYTWFYPLQTKDQALPAFKKFKLQVENQFDAKIKCLQSDNGGEFRSFKTFLQQTSIFHRFSCPYNSAQNGRVERKHRHVVETGLALLAYASLPMEFWQYAFQTATFLINRMLSKRQFPLAKTHLLSPTKDTSTDTLTPAIITSFPSPTFCSNGSHTSSLSSSPSTSEASDSLSSPTVTPASSTLPEAIHEDQPPSPSPAPRMTTRLMRGITKKKTILDLSAVKISEPYTLKQALKDPNWIQAMDLEIAALHRNQTWDLVEQPSEVNLIGCKWVYKLKHKPDGSIERYKARLVAKGYNQTHGLDYFETFSPVVKAATIRIILTVALSFQWEIRQLDVHNAFLNGSQQSNASNGAQFGVETKKLQPLQANHSKLKEAFCKVINFVDYSLNQGAPAGHESAETPIGHELKTLYGLKQAPRAWFQRLSSALIQWGFSNSRTDSSMFLHFGESTTLIVLVYADDIIITGCSSTQISSLIAKLDSIFTLRDLGQLSYFLGIEVFYHEGSMNLSQTKYVSDLLHRTEMFDTKPAKTPGAVGKNLSKFDGDPMNEVTQYRSVVGALQYSTITRPDIAFAVNKACQFMQQPTSAHWISVKRILRYLKGTMQDGLLLSPSTNLTIEGFSDADWGAQPDDSSAESEYRGLALATVEIIWMQALLQELCVLIPAIPLLWYDNISAYHMAKNPMFHARMKHIEIDLHFIRDQVIRGKIQLHFVPTEDQPVDLLTKHLTSSRFLSLKSQLCIAPRPFHLRGDDKPKIEEVVTDPTRQTEIPYERTSNLSPRPTGDEWITPRWSTVSPSEAPEPPEALEHPEASPPTATMNSRVSPSDAPEPPEAPPPTATMYT</sequence>
<feature type="compositionally biased region" description="Polar residues" evidence="12">
    <location>
        <begin position="1556"/>
        <end position="1565"/>
    </location>
</feature>
<dbReference type="InterPro" id="IPR012337">
    <property type="entry name" value="RNaseH-like_sf"/>
</dbReference>
<dbReference type="SUPFAM" id="SSF53822">
    <property type="entry name" value="Periplasmic binding protein-like I"/>
    <property type="match status" value="1"/>
</dbReference>
<dbReference type="InterPro" id="IPR028082">
    <property type="entry name" value="Peripla_BP_I"/>
</dbReference>
<keyword evidence="4" id="KW-0064">Aspartyl protease</keyword>
<dbReference type="ExpressionAtlas" id="A5B195">
    <property type="expression patterns" value="baseline and differential"/>
</dbReference>
<dbReference type="InterPro" id="IPR001638">
    <property type="entry name" value="Solute-binding_3/MltF_N"/>
</dbReference>
<dbReference type="Gene3D" id="3.40.50.2300">
    <property type="match status" value="3"/>
</dbReference>
<dbReference type="PANTHER" id="PTHR18966">
    <property type="entry name" value="IONOTROPIC GLUTAMATE RECEPTOR"/>
    <property type="match status" value="1"/>
</dbReference>
<dbReference type="InterPro" id="IPR013103">
    <property type="entry name" value="RVT_2"/>
</dbReference>
<protein>
    <recommendedName>
        <fullName evidence="14">Integrase catalytic domain-containing protein</fullName>
    </recommendedName>
</protein>
<keyword evidence="3 13" id="KW-0812">Transmembrane</keyword>
<dbReference type="InterPro" id="IPR054722">
    <property type="entry name" value="PolX-like_BBD"/>
</dbReference>
<evidence type="ECO:0000256" key="5">
    <source>
        <dbReference type="ARBA" id="ARBA00022989"/>
    </source>
</evidence>
<comment type="subcellular location">
    <subcellularLocation>
        <location evidence="1">Membrane</location>
        <topology evidence="1">Multi-pass membrane protein</topology>
    </subcellularLocation>
</comment>
<dbReference type="SMART" id="SM00079">
    <property type="entry name" value="PBPe"/>
    <property type="match status" value="1"/>
</dbReference>
<dbReference type="SUPFAM" id="SSF53850">
    <property type="entry name" value="Periplasmic binding protein-like II"/>
    <property type="match status" value="1"/>
</dbReference>
<feature type="domain" description="Integrase catalytic" evidence="14">
    <location>
        <begin position="1346"/>
        <end position="1516"/>
    </location>
</feature>
<organism evidence="15">
    <name type="scientific">Vitis vinifera</name>
    <name type="common">Grape</name>
    <dbReference type="NCBI Taxonomy" id="29760"/>
    <lineage>
        <taxon>Eukaryota</taxon>
        <taxon>Viridiplantae</taxon>
        <taxon>Streptophyta</taxon>
        <taxon>Embryophyta</taxon>
        <taxon>Tracheophyta</taxon>
        <taxon>Spermatophyta</taxon>
        <taxon>Magnoliopsida</taxon>
        <taxon>eudicotyledons</taxon>
        <taxon>Gunneridae</taxon>
        <taxon>Pentapetalae</taxon>
        <taxon>rosids</taxon>
        <taxon>Vitales</taxon>
        <taxon>Vitaceae</taxon>
        <taxon>Viteae</taxon>
        <taxon>Vitis</taxon>
    </lineage>
</organism>
<evidence type="ECO:0000256" key="6">
    <source>
        <dbReference type="ARBA" id="ARBA00023065"/>
    </source>
</evidence>
<evidence type="ECO:0000256" key="10">
    <source>
        <dbReference type="ARBA" id="ARBA00023286"/>
    </source>
</evidence>
<keyword evidence="6" id="KW-0406">Ion transport</keyword>
<evidence type="ECO:0000313" key="15">
    <source>
        <dbReference type="EMBL" id="CAN82769.1"/>
    </source>
</evidence>
<dbReference type="CDD" id="cd13686">
    <property type="entry name" value="GluR_Plant"/>
    <property type="match status" value="1"/>
</dbReference>
<name>A5B195_VITVI</name>
<dbReference type="FunFam" id="3.40.190.10:FF:000515">
    <property type="entry name" value="Glutamate receptor"/>
    <property type="match status" value="1"/>
</dbReference>
<evidence type="ECO:0000256" key="12">
    <source>
        <dbReference type="SAM" id="MobiDB-lite"/>
    </source>
</evidence>